<dbReference type="Proteomes" id="UP000439123">
    <property type="component" value="Unassembled WGS sequence"/>
</dbReference>
<sequence length="51" mass="5335">MGIKHNKAPSAVIPAGIDPGPVMDAFMQNIKTPQQDDSGSLAQARSGQEQT</sequence>
<evidence type="ECO:0000313" key="2">
    <source>
        <dbReference type="EMBL" id="VXA87721.1"/>
    </source>
</evidence>
<evidence type="ECO:0000313" key="3">
    <source>
        <dbReference type="Proteomes" id="UP000439123"/>
    </source>
</evidence>
<gene>
    <name evidence="2" type="ORF">AERO8C_50333</name>
</gene>
<feature type="region of interest" description="Disordered" evidence="1">
    <location>
        <begin position="31"/>
        <end position="51"/>
    </location>
</feature>
<dbReference type="AlphaFoldDB" id="A0A653L9E6"/>
<proteinExistence type="predicted"/>
<dbReference type="EMBL" id="CABWLC010000018">
    <property type="protein sequence ID" value="VXA87721.1"/>
    <property type="molecule type" value="Genomic_DNA"/>
</dbReference>
<protein>
    <submittedName>
        <fullName evidence="2">Uncharacterized protein</fullName>
    </submittedName>
</protein>
<name>A0A653L9E6_AERVE</name>
<organism evidence="2 3">
    <name type="scientific">Aeromonas veronii</name>
    <dbReference type="NCBI Taxonomy" id="654"/>
    <lineage>
        <taxon>Bacteria</taxon>
        <taxon>Pseudomonadati</taxon>
        <taxon>Pseudomonadota</taxon>
        <taxon>Gammaproteobacteria</taxon>
        <taxon>Aeromonadales</taxon>
        <taxon>Aeromonadaceae</taxon>
        <taxon>Aeromonas</taxon>
    </lineage>
</organism>
<accession>A0A653L9E6</accession>
<reference evidence="2 3" key="1">
    <citation type="submission" date="2019-10" db="EMBL/GenBank/DDBJ databases">
        <authorList>
            <person name="Karimi E."/>
        </authorList>
    </citation>
    <scope>NUCLEOTIDE SEQUENCE [LARGE SCALE GENOMIC DNA]</scope>
    <source>
        <strain evidence="2">Aeromonas sp. 8C</strain>
    </source>
</reference>
<evidence type="ECO:0000256" key="1">
    <source>
        <dbReference type="SAM" id="MobiDB-lite"/>
    </source>
</evidence>